<dbReference type="Proteomes" id="UP000196475">
    <property type="component" value="Unassembled WGS sequence"/>
</dbReference>
<evidence type="ECO:0000313" key="8">
    <source>
        <dbReference type="Proteomes" id="UP000196475"/>
    </source>
</evidence>
<keyword evidence="4" id="KW-0804">Transcription</keyword>
<name>A0A1Y3PME0_9BACI</name>
<dbReference type="InterPro" id="IPR050397">
    <property type="entry name" value="Env_Response_Regulators"/>
</dbReference>
<comment type="caution">
    <text evidence="7">The sequence shown here is derived from an EMBL/GenBank/DDBJ whole genome shotgun (WGS) entry which is preliminary data.</text>
</comment>
<evidence type="ECO:0000256" key="1">
    <source>
        <dbReference type="ARBA" id="ARBA00023015"/>
    </source>
</evidence>
<reference evidence="8" key="1">
    <citation type="submission" date="2016-06" db="EMBL/GenBank/DDBJ databases">
        <authorList>
            <person name="Nascimento L."/>
            <person name="Pereira R.V."/>
            <person name="Martins L.F."/>
            <person name="Quaggio R.B."/>
            <person name="Silva A.M."/>
            <person name="Setubal J.C."/>
        </authorList>
    </citation>
    <scope>NUCLEOTIDE SEQUENCE [LARGE SCALE GENOMIC DNA]</scope>
</reference>
<dbReference type="Gene3D" id="1.10.10.10">
    <property type="entry name" value="Winged helix-like DNA-binding domain superfamily/Winged helix DNA-binding domain"/>
    <property type="match status" value="1"/>
</dbReference>
<keyword evidence="1" id="KW-0805">Transcription regulation</keyword>
<evidence type="ECO:0000256" key="2">
    <source>
        <dbReference type="ARBA" id="ARBA00023125"/>
    </source>
</evidence>
<proteinExistence type="predicted"/>
<evidence type="ECO:0000259" key="6">
    <source>
        <dbReference type="PROSITE" id="PS51063"/>
    </source>
</evidence>
<dbReference type="AlphaFoldDB" id="A0A1Y3PME0"/>
<dbReference type="PANTHER" id="PTHR24567:SF74">
    <property type="entry name" value="HTH-TYPE TRANSCRIPTIONAL REGULATOR ARCR"/>
    <property type="match status" value="1"/>
</dbReference>
<evidence type="ECO:0000259" key="5">
    <source>
        <dbReference type="PROSITE" id="PS50042"/>
    </source>
</evidence>
<dbReference type="InterPro" id="IPR018490">
    <property type="entry name" value="cNMP-bd_dom_sf"/>
</dbReference>
<organism evidence="7 8">
    <name type="scientific">Bacillus thermozeamaize</name>
    <dbReference type="NCBI Taxonomy" id="230954"/>
    <lineage>
        <taxon>Bacteria</taxon>
        <taxon>Bacillati</taxon>
        <taxon>Bacillota</taxon>
        <taxon>Bacilli</taxon>
        <taxon>Bacillales</taxon>
        <taxon>Bacillaceae</taxon>
        <taxon>Bacillus</taxon>
    </lineage>
</organism>
<dbReference type="PROSITE" id="PS50042">
    <property type="entry name" value="CNMP_BINDING_3"/>
    <property type="match status" value="1"/>
</dbReference>
<dbReference type="InterPro" id="IPR000595">
    <property type="entry name" value="cNMP-bd_dom"/>
</dbReference>
<dbReference type="CDD" id="cd00038">
    <property type="entry name" value="CAP_ED"/>
    <property type="match status" value="1"/>
</dbReference>
<feature type="domain" description="Cyclic nucleotide-binding" evidence="5">
    <location>
        <begin position="16"/>
        <end position="88"/>
    </location>
</feature>
<dbReference type="EMBL" id="LZRT01000060">
    <property type="protein sequence ID" value="OUM88500.1"/>
    <property type="molecule type" value="Genomic_DNA"/>
</dbReference>
<dbReference type="Pfam" id="PF00027">
    <property type="entry name" value="cNMP_binding"/>
    <property type="match status" value="1"/>
</dbReference>
<feature type="domain" description="HTH crp-type" evidence="6">
    <location>
        <begin position="150"/>
        <end position="223"/>
    </location>
</feature>
<dbReference type="GO" id="GO:0003677">
    <property type="term" value="F:DNA binding"/>
    <property type="evidence" value="ECO:0007669"/>
    <property type="project" value="UniProtKB-KW"/>
</dbReference>
<accession>A0A1Y3PME0</accession>
<dbReference type="PRINTS" id="PR00034">
    <property type="entry name" value="HTHCRP"/>
</dbReference>
<dbReference type="InterPro" id="IPR014710">
    <property type="entry name" value="RmlC-like_jellyroll"/>
</dbReference>
<dbReference type="InterPro" id="IPR036390">
    <property type="entry name" value="WH_DNA-bd_sf"/>
</dbReference>
<dbReference type="PANTHER" id="PTHR24567">
    <property type="entry name" value="CRP FAMILY TRANSCRIPTIONAL REGULATORY PROTEIN"/>
    <property type="match status" value="1"/>
</dbReference>
<evidence type="ECO:0000313" key="7">
    <source>
        <dbReference type="EMBL" id="OUM88500.1"/>
    </source>
</evidence>
<protein>
    <recommendedName>
        <fullName evidence="9">Crp/Fnr family transcriptional regulator</fullName>
    </recommendedName>
</protein>
<keyword evidence="3" id="KW-0010">Activator</keyword>
<gene>
    <name evidence="7" type="ORF">BAA01_05195</name>
</gene>
<evidence type="ECO:0000256" key="3">
    <source>
        <dbReference type="ARBA" id="ARBA00023159"/>
    </source>
</evidence>
<dbReference type="InterPro" id="IPR012318">
    <property type="entry name" value="HTH_CRP"/>
</dbReference>
<dbReference type="GO" id="GO:0005829">
    <property type="term" value="C:cytosol"/>
    <property type="evidence" value="ECO:0007669"/>
    <property type="project" value="TreeGrafter"/>
</dbReference>
<evidence type="ECO:0008006" key="9">
    <source>
        <dbReference type="Google" id="ProtNLM"/>
    </source>
</evidence>
<dbReference type="InterPro" id="IPR018335">
    <property type="entry name" value="Tscrpt_reg_HTH_Crp-type_CS"/>
</dbReference>
<dbReference type="GO" id="GO:0003700">
    <property type="term" value="F:DNA-binding transcription factor activity"/>
    <property type="evidence" value="ECO:0007669"/>
    <property type="project" value="InterPro"/>
</dbReference>
<evidence type="ECO:0000256" key="4">
    <source>
        <dbReference type="ARBA" id="ARBA00023163"/>
    </source>
</evidence>
<dbReference type="Gene3D" id="2.60.120.10">
    <property type="entry name" value="Jelly Rolls"/>
    <property type="match status" value="1"/>
</dbReference>
<dbReference type="SMART" id="SM00419">
    <property type="entry name" value="HTH_CRP"/>
    <property type="match status" value="1"/>
</dbReference>
<dbReference type="SUPFAM" id="SSF46785">
    <property type="entry name" value="Winged helix' DNA-binding domain"/>
    <property type="match status" value="1"/>
</dbReference>
<dbReference type="SUPFAM" id="SSF51206">
    <property type="entry name" value="cAMP-binding domain-like"/>
    <property type="match status" value="1"/>
</dbReference>
<dbReference type="InterPro" id="IPR036388">
    <property type="entry name" value="WH-like_DNA-bd_sf"/>
</dbReference>
<keyword evidence="2" id="KW-0238">DNA-binding</keyword>
<dbReference type="PROSITE" id="PS51063">
    <property type="entry name" value="HTH_CRP_2"/>
    <property type="match status" value="1"/>
</dbReference>
<dbReference type="Pfam" id="PF13545">
    <property type="entry name" value="HTH_Crp_2"/>
    <property type="match status" value="1"/>
</dbReference>
<dbReference type="SMART" id="SM00100">
    <property type="entry name" value="cNMP"/>
    <property type="match status" value="1"/>
</dbReference>
<dbReference type="PROSITE" id="PS00042">
    <property type="entry name" value="HTH_CRP_1"/>
    <property type="match status" value="1"/>
</dbReference>
<sequence length="241" mass="27390">MHVLLSRHNISSSSQIRSYFSEENLNLLIENMYLKKLGTGSYLFMEGDPSDRLFYVYQGKIKITKQTPGGKEFILYFLQDGDIYGEIGDKNEVQHNCSAYVMEDSVVGILQQSDLEILLYRHGDLATQFVKWMGMMNRKTQSKFRDLLLYGKPGALCSTLIRLTNTCGVEIEEGILISLRLTHSELANMIGTTRESVNRILNDLKSQDVIGYHDGSIVVKDLDYLRNICHCGDCPAEICRI</sequence>